<feature type="signal peptide" evidence="3">
    <location>
        <begin position="1"/>
        <end position="29"/>
    </location>
</feature>
<feature type="chain" id="PRO_5009520037" evidence="3">
    <location>
        <begin position="30"/>
        <end position="408"/>
    </location>
</feature>
<dbReference type="EMBL" id="LXJU01000001">
    <property type="protein sequence ID" value="OGE58454.1"/>
    <property type="molecule type" value="Genomic_DNA"/>
</dbReference>
<accession>A0A1F5LZ99</accession>
<feature type="region of interest" description="Disordered" evidence="1">
    <location>
        <begin position="280"/>
        <end position="353"/>
    </location>
</feature>
<protein>
    <submittedName>
        <fullName evidence="4">Uncharacterized protein</fullName>
    </submittedName>
</protein>
<feature type="region of interest" description="Disordered" evidence="1">
    <location>
        <begin position="376"/>
        <end position="408"/>
    </location>
</feature>
<keyword evidence="5" id="KW-1185">Reference proteome</keyword>
<organism evidence="4 5">
    <name type="scientific">Penicillium arizonense</name>
    <dbReference type="NCBI Taxonomy" id="1835702"/>
    <lineage>
        <taxon>Eukaryota</taxon>
        <taxon>Fungi</taxon>
        <taxon>Dikarya</taxon>
        <taxon>Ascomycota</taxon>
        <taxon>Pezizomycotina</taxon>
        <taxon>Eurotiomycetes</taxon>
        <taxon>Eurotiomycetidae</taxon>
        <taxon>Eurotiales</taxon>
        <taxon>Aspergillaceae</taxon>
        <taxon>Penicillium</taxon>
    </lineage>
</organism>
<proteinExistence type="predicted"/>
<keyword evidence="2" id="KW-0812">Transmembrane</keyword>
<dbReference type="OrthoDB" id="5338512at2759"/>
<feature type="compositionally biased region" description="Pro residues" evidence="1">
    <location>
        <begin position="319"/>
        <end position="328"/>
    </location>
</feature>
<evidence type="ECO:0000256" key="3">
    <source>
        <dbReference type="SAM" id="SignalP"/>
    </source>
</evidence>
<feature type="compositionally biased region" description="Basic and acidic residues" evidence="1">
    <location>
        <begin position="389"/>
        <end position="400"/>
    </location>
</feature>
<evidence type="ECO:0000313" key="5">
    <source>
        <dbReference type="Proteomes" id="UP000177622"/>
    </source>
</evidence>
<dbReference type="Proteomes" id="UP000177622">
    <property type="component" value="Unassembled WGS sequence"/>
</dbReference>
<dbReference type="GeneID" id="34571724"/>
<keyword evidence="3" id="KW-0732">Signal</keyword>
<comment type="caution">
    <text evidence="4">The sequence shown here is derived from an EMBL/GenBank/DDBJ whole genome shotgun (WGS) entry which is preliminary data.</text>
</comment>
<feature type="compositionally biased region" description="Basic residues" evidence="1">
    <location>
        <begin position="293"/>
        <end position="302"/>
    </location>
</feature>
<dbReference type="RefSeq" id="XP_022493877.1">
    <property type="nucleotide sequence ID" value="XM_022626990.1"/>
</dbReference>
<sequence length="408" mass="43968">MAWSATSSSRSPSILLLLVLWASIGQGYAFDSFRLISRSSDSCPTSYKHCGSTKLPDNFCCPSDSTCISLDDATSAICCPEGSDCQYITPIVCDIQEQNATLYPSNPIKTTRLGDSLPKCGEKCCPFGFTCDGNTCVMTKSASTTATASVSEPATTTASSTSTSFTGSVTLGATFTPISSPSAAASTNTTAAVLSESCPSFPIKAIVAGFFPGAIFGVAAGLLISFCLRRRARNAETKIRESKFPSHWSQRTSTGAVMSISRPIVSEDASYRTDFLLRTPPDMKRSSVGGRSTRSRMHRTGSRVRSLFHNNPRLDKNVPPIPVHPVTPPRQREPSTESIKVYSPPGTFAQPRKFLGPEPYPATIARPDTTFTDLIQGHGFSGPQGEPSYRIREDSKENPFRDPWPQPI</sequence>
<evidence type="ECO:0000256" key="1">
    <source>
        <dbReference type="SAM" id="MobiDB-lite"/>
    </source>
</evidence>
<dbReference type="AlphaFoldDB" id="A0A1F5LZ99"/>
<evidence type="ECO:0000313" key="4">
    <source>
        <dbReference type="EMBL" id="OGE58454.1"/>
    </source>
</evidence>
<name>A0A1F5LZ99_PENAI</name>
<keyword evidence="2" id="KW-0472">Membrane</keyword>
<keyword evidence="2" id="KW-1133">Transmembrane helix</keyword>
<feature type="transmembrane region" description="Helical" evidence="2">
    <location>
        <begin position="205"/>
        <end position="228"/>
    </location>
</feature>
<gene>
    <name evidence="4" type="ORF">PENARI_c001G10942</name>
</gene>
<reference evidence="4 5" key="1">
    <citation type="journal article" date="2016" name="Sci. Rep.">
        <title>Penicillium arizonense, a new, genome sequenced fungal species, reveals a high chemical diversity in secreted metabolites.</title>
        <authorList>
            <person name="Grijseels S."/>
            <person name="Nielsen J.C."/>
            <person name="Randelovic M."/>
            <person name="Nielsen J."/>
            <person name="Nielsen K.F."/>
            <person name="Workman M."/>
            <person name="Frisvad J.C."/>
        </authorList>
    </citation>
    <scope>NUCLEOTIDE SEQUENCE [LARGE SCALE GENOMIC DNA]</scope>
    <source>
        <strain evidence="4 5">CBS 141311</strain>
    </source>
</reference>
<evidence type="ECO:0000256" key="2">
    <source>
        <dbReference type="SAM" id="Phobius"/>
    </source>
</evidence>